<feature type="domain" description="TNase-like" evidence="5">
    <location>
        <begin position="57"/>
        <end position="197"/>
    </location>
</feature>
<dbReference type="EMBL" id="CP058561">
    <property type="protein sequence ID" value="QUH31494.1"/>
    <property type="molecule type" value="Genomic_DNA"/>
</dbReference>
<protein>
    <submittedName>
        <fullName evidence="6">Thermonuclease family protein</fullName>
    </submittedName>
</protein>
<dbReference type="OrthoDB" id="4376109at2"/>
<feature type="signal peptide" evidence="4">
    <location>
        <begin position="1"/>
        <end position="30"/>
    </location>
</feature>
<dbReference type="Pfam" id="PF00565">
    <property type="entry name" value="SNase"/>
    <property type="match status" value="1"/>
</dbReference>
<name>A0A8J8SE90_9FIRM</name>
<keyword evidence="1" id="KW-0540">Nuclease</keyword>
<dbReference type="SUPFAM" id="SSF50199">
    <property type="entry name" value="Staphylococcal nuclease"/>
    <property type="match status" value="1"/>
</dbReference>
<dbReference type="GO" id="GO:0004519">
    <property type="term" value="F:endonuclease activity"/>
    <property type="evidence" value="ECO:0007669"/>
    <property type="project" value="UniProtKB-KW"/>
</dbReference>
<dbReference type="InterPro" id="IPR016071">
    <property type="entry name" value="Staphylococal_nuclease_OB-fold"/>
</dbReference>
<evidence type="ECO:0000256" key="1">
    <source>
        <dbReference type="ARBA" id="ARBA00022722"/>
    </source>
</evidence>
<evidence type="ECO:0000256" key="2">
    <source>
        <dbReference type="ARBA" id="ARBA00022759"/>
    </source>
</evidence>
<evidence type="ECO:0000313" key="6">
    <source>
        <dbReference type="EMBL" id="QUH31494.1"/>
    </source>
</evidence>
<evidence type="ECO:0000313" key="7">
    <source>
        <dbReference type="Proteomes" id="UP000677305"/>
    </source>
</evidence>
<evidence type="ECO:0000259" key="5">
    <source>
        <dbReference type="PROSITE" id="PS50830"/>
    </source>
</evidence>
<sequence length="199" mass="22730">MRKKKKKIKFKGIVASILALAFLFFFQVDVNDKNVNMAKDLFQTVKSLFYSITIDTNYEVGVVSRVVDGDTVVITVGGVDKKVRLVGVNTPESVGRYAKNPQPYGKEASKFTKEKLDGKQVYLEKDVSDTDKYGRLLRYIWLEEPDKSKLEDTMFNAILLKEGYASVMTYPPDVKYSKTFVKIEEKARNNKTGLWKSKK</sequence>
<dbReference type="PROSITE" id="PS50830">
    <property type="entry name" value="TNASE_3"/>
    <property type="match status" value="1"/>
</dbReference>
<dbReference type="Gene3D" id="2.40.50.90">
    <property type="match status" value="1"/>
</dbReference>
<feature type="chain" id="PRO_5038475346" evidence="4">
    <location>
        <begin position="31"/>
        <end position="199"/>
    </location>
</feature>
<gene>
    <name evidence="6" type="ORF">HYG85_22220</name>
</gene>
<dbReference type="RefSeq" id="WP_113675164.1">
    <property type="nucleotide sequence ID" value="NZ_CAJXUH010000007.1"/>
</dbReference>
<proteinExistence type="predicted"/>
<keyword evidence="7" id="KW-1185">Reference proteome</keyword>
<organism evidence="6 7">
    <name type="scientific">Vallitalea guaymasensis</name>
    <dbReference type="NCBI Taxonomy" id="1185412"/>
    <lineage>
        <taxon>Bacteria</taxon>
        <taxon>Bacillati</taxon>
        <taxon>Bacillota</taxon>
        <taxon>Clostridia</taxon>
        <taxon>Lachnospirales</taxon>
        <taxon>Vallitaleaceae</taxon>
        <taxon>Vallitalea</taxon>
    </lineage>
</organism>
<keyword evidence="4" id="KW-0732">Signal</keyword>
<accession>A0A8J8SE90</accession>
<dbReference type="SMART" id="SM00318">
    <property type="entry name" value="SNc"/>
    <property type="match status" value="1"/>
</dbReference>
<evidence type="ECO:0000256" key="4">
    <source>
        <dbReference type="SAM" id="SignalP"/>
    </source>
</evidence>
<dbReference type="AlphaFoldDB" id="A0A8J8SE90"/>
<dbReference type="Proteomes" id="UP000677305">
    <property type="component" value="Chromosome"/>
</dbReference>
<keyword evidence="3" id="KW-0378">Hydrolase</keyword>
<dbReference type="KEGG" id="vgu:HYG85_22220"/>
<dbReference type="PANTHER" id="PTHR12302:SF3">
    <property type="entry name" value="SERINE_THREONINE-PROTEIN KINASE 31"/>
    <property type="match status" value="1"/>
</dbReference>
<evidence type="ECO:0000256" key="3">
    <source>
        <dbReference type="ARBA" id="ARBA00022801"/>
    </source>
</evidence>
<dbReference type="InterPro" id="IPR035437">
    <property type="entry name" value="SNase_OB-fold_sf"/>
</dbReference>
<dbReference type="PANTHER" id="PTHR12302">
    <property type="entry name" value="EBNA2 BINDING PROTEIN P100"/>
    <property type="match status" value="1"/>
</dbReference>
<dbReference type="GO" id="GO:0016787">
    <property type="term" value="F:hydrolase activity"/>
    <property type="evidence" value="ECO:0007669"/>
    <property type="project" value="UniProtKB-KW"/>
</dbReference>
<keyword evidence="2" id="KW-0255">Endonuclease</keyword>
<reference evidence="6 7" key="1">
    <citation type="submission" date="2020-07" db="EMBL/GenBank/DDBJ databases">
        <title>Vallitalea guaymasensis genome.</title>
        <authorList>
            <person name="Postec A."/>
        </authorList>
    </citation>
    <scope>NUCLEOTIDE SEQUENCE [LARGE SCALE GENOMIC DNA]</scope>
    <source>
        <strain evidence="6 7">Ra1766G1</strain>
    </source>
</reference>